<accession>A0ABR2RKW0</accession>
<reference evidence="2 3" key="1">
    <citation type="journal article" date="2024" name="G3 (Bethesda)">
        <title>Genome assembly of Hibiscus sabdariffa L. provides insights into metabolisms of medicinal natural products.</title>
        <authorList>
            <person name="Kim T."/>
        </authorList>
    </citation>
    <scope>NUCLEOTIDE SEQUENCE [LARGE SCALE GENOMIC DNA]</scope>
    <source>
        <strain evidence="2">TK-2024</strain>
        <tissue evidence="2">Old leaves</tissue>
    </source>
</reference>
<feature type="transmembrane region" description="Helical" evidence="1">
    <location>
        <begin position="74"/>
        <end position="93"/>
    </location>
</feature>
<protein>
    <submittedName>
        <fullName evidence="2">Uncharacterized protein</fullName>
    </submittedName>
</protein>
<dbReference type="Proteomes" id="UP001396334">
    <property type="component" value="Unassembled WGS sequence"/>
</dbReference>
<keyword evidence="1" id="KW-0472">Membrane</keyword>
<feature type="transmembrane region" description="Helical" evidence="1">
    <location>
        <begin position="21"/>
        <end position="41"/>
    </location>
</feature>
<organism evidence="2 3">
    <name type="scientific">Hibiscus sabdariffa</name>
    <name type="common">roselle</name>
    <dbReference type="NCBI Taxonomy" id="183260"/>
    <lineage>
        <taxon>Eukaryota</taxon>
        <taxon>Viridiplantae</taxon>
        <taxon>Streptophyta</taxon>
        <taxon>Embryophyta</taxon>
        <taxon>Tracheophyta</taxon>
        <taxon>Spermatophyta</taxon>
        <taxon>Magnoliopsida</taxon>
        <taxon>eudicotyledons</taxon>
        <taxon>Gunneridae</taxon>
        <taxon>Pentapetalae</taxon>
        <taxon>rosids</taxon>
        <taxon>malvids</taxon>
        <taxon>Malvales</taxon>
        <taxon>Malvaceae</taxon>
        <taxon>Malvoideae</taxon>
        <taxon>Hibiscus</taxon>
    </lineage>
</organism>
<sequence length="129" mass="14116">MPTPYSKKLARLHPTRQHAKPYVHSYIILLCFIAPTGSYRWGVGPAGSPLQNGAIQGGGTRCHDTRFLIQRLSMVGLGFRALWFVAVCAFGFCKETKSDGVKLRQTRPASSSLDVSTLNFSALLTTMIA</sequence>
<keyword evidence="3" id="KW-1185">Reference proteome</keyword>
<dbReference type="EMBL" id="JBBPBN010000022">
    <property type="protein sequence ID" value="KAK9013575.1"/>
    <property type="molecule type" value="Genomic_DNA"/>
</dbReference>
<keyword evidence="1" id="KW-1133">Transmembrane helix</keyword>
<gene>
    <name evidence="2" type="ORF">V6N11_041579</name>
</gene>
<name>A0ABR2RKW0_9ROSI</name>
<evidence type="ECO:0000313" key="2">
    <source>
        <dbReference type="EMBL" id="KAK9013575.1"/>
    </source>
</evidence>
<evidence type="ECO:0000256" key="1">
    <source>
        <dbReference type="SAM" id="Phobius"/>
    </source>
</evidence>
<keyword evidence="1" id="KW-0812">Transmembrane</keyword>
<proteinExistence type="predicted"/>
<comment type="caution">
    <text evidence="2">The sequence shown here is derived from an EMBL/GenBank/DDBJ whole genome shotgun (WGS) entry which is preliminary data.</text>
</comment>
<evidence type="ECO:0000313" key="3">
    <source>
        <dbReference type="Proteomes" id="UP001396334"/>
    </source>
</evidence>